<evidence type="ECO:0000256" key="9">
    <source>
        <dbReference type="SAM" id="Phobius"/>
    </source>
</evidence>
<protein>
    <submittedName>
        <fullName evidence="12">Uncharacterized protein LOC101851096</fullName>
    </submittedName>
</protein>
<dbReference type="InterPro" id="IPR017452">
    <property type="entry name" value="GPCR_Rhodpsn_7TM"/>
</dbReference>
<dbReference type="PROSITE" id="PS50262">
    <property type="entry name" value="G_PROTEIN_RECEP_F1_2"/>
    <property type="match status" value="1"/>
</dbReference>
<reference evidence="12" key="1">
    <citation type="submission" date="2025-08" db="UniProtKB">
        <authorList>
            <consortium name="RefSeq"/>
        </authorList>
    </citation>
    <scope>IDENTIFICATION</scope>
</reference>
<feature type="compositionally biased region" description="Polar residues" evidence="8">
    <location>
        <begin position="240"/>
        <end position="259"/>
    </location>
</feature>
<dbReference type="RefSeq" id="XP_005112226.1">
    <property type="nucleotide sequence ID" value="XM_005112169.1"/>
</dbReference>
<feature type="region of interest" description="Disordered" evidence="8">
    <location>
        <begin position="240"/>
        <end position="271"/>
    </location>
</feature>
<evidence type="ECO:0000256" key="7">
    <source>
        <dbReference type="ARBA" id="ARBA00023224"/>
    </source>
</evidence>
<feature type="transmembrane region" description="Helical" evidence="9">
    <location>
        <begin position="150"/>
        <end position="170"/>
    </location>
</feature>
<comment type="subcellular location">
    <subcellularLocation>
        <location evidence="1">Membrane</location>
        <topology evidence="1">Multi-pass membrane protein</topology>
    </subcellularLocation>
</comment>
<evidence type="ECO:0000313" key="12">
    <source>
        <dbReference type="RefSeq" id="XP_005112226.1"/>
    </source>
</evidence>
<feature type="transmembrane region" description="Helical" evidence="9">
    <location>
        <begin position="104"/>
        <end position="129"/>
    </location>
</feature>
<evidence type="ECO:0000256" key="2">
    <source>
        <dbReference type="ARBA" id="ARBA00022692"/>
    </source>
</evidence>
<evidence type="ECO:0000256" key="5">
    <source>
        <dbReference type="ARBA" id="ARBA00023136"/>
    </source>
</evidence>
<feature type="transmembrane region" description="Helical" evidence="9">
    <location>
        <begin position="30"/>
        <end position="48"/>
    </location>
</feature>
<evidence type="ECO:0000256" key="3">
    <source>
        <dbReference type="ARBA" id="ARBA00022989"/>
    </source>
</evidence>
<gene>
    <name evidence="12" type="primary">LOC101851096</name>
</gene>
<dbReference type="PANTHER" id="PTHR24243:SF233">
    <property type="entry name" value="THYROTROPIN-RELEASING HORMONE RECEPTOR"/>
    <property type="match status" value="1"/>
</dbReference>
<accession>A0ABM0K9M1</accession>
<keyword evidence="2 9" id="KW-0812">Transmembrane</keyword>
<dbReference type="SUPFAM" id="SSF81321">
    <property type="entry name" value="Family A G protein-coupled receptor-like"/>
    <property type="match status" value="1"/>
</dbReference>
<dbReference type="Proteomes" id="UP000694888">
    <property type="component" value="Unplaced"/>
</dbReference>
<feature type="domain" description="G-protein coupled receptors family 1 profile" evidence="10">
    <location>
        <begin position="43"/>
        <end position="347"/>
    </location>
</feature>
<evidence type="ECO:0000259" key="10">
    <source>
        <dbReference type="PROSITE" id="PS50262"/>
    </source>
</evidence>
<feature type="transmembrane region" description="Helical" evidence="9">
    <location>
        <begin position="60"/>
        <end position="84"/>
    </location>
</feature>
<sequence>MNNQSHPEMDRPPTGILSDEQFVILQSTNAYVGIFFSVLGIGSNFLNIKTFFTMGVDDAVTVSFLGLSISDILVSLVMFCTSVSMSLHTVEMSRGPLFTYDPVISAVFLTNVIMALYTVTILITLYIAVARCMCVAKPLHFKHVFTKTRSVVIISVFGVFSAGIVVPIFTSMGITDISGMTQNGTRYTIWFDPNVEDSKDAIFFIVLVVIPFATQVIVIVCIVVMTWKLIESSRFRQKSAKSSNSSGGITTQKTTEGQENNTKNNNSNNSNVRLSGKELQAVQQVILISLIFAIFNTPMLVIGICGLVEPDFDAIMGKHRYARLYAACSGSRRVSEQVNSALNFFIYYKYNTKFRVSCKLF</sequence>
<evidence type="ECO:0000256" key="1">
    <source>
        <dbReference type="ARBA" id="ARBA00004141"/>
    </source>
</evidence>
<organism evidence="11 12">
    <name type="scientific">Aplysia californica</name>
    <name type="common">California sea hare</name>
    <dbReference type="NCBI Taxonomy" id="6500"/>
    <lineage>
        <taxon>Eukaryota</taxon>
        <taxon>Metazoa</taxon>
        <taxon>Spiralia</taxon>
        <taxon>Lophotrochozoa</taxon>
        <taxon>Mollusca</taxon>
        <taxon>Gastropoda</taxon>
        <taxon>Heterobranchia</taxon>
        <taxon>Euthyneura</taxon>
        <taxon>Tectipleura</taxon>
        <taxon>Aplysiida</taxon>
        <taxon>Aplysioidea</taxon>
        <taxon>Aplysiidae</taxon>
        <taxon>Aplysia</taxon>
    </lineage>
</organism>
<keyword evidence="7" id="KW-0807">Transducer</keyword>
<keyword evidence="6" id="KW-0675">Receptor</keyword>
<dbReference type="Pfam" id="PF00001">
    <property type="entry name" value="7tm_1"/>
    <property type="match status" value="1"/>
</dbReference>
<proteinExistence type="predicted"/>
<feature type="compositionally biased region" description="Low complexity" evidence="8">
    <location>
        <begin position="260"/>
        <end position="271"/>
    </location>
</feature>
<keyword evidence="4" id="KW-0297">G-protein coupled receptor</keyword>
<name>A0ABM0K9M1_APLCA</name>
<evidence type="ECO:0000256" key="6">
    <source>
        <dbReference type="ARBA" id="ARBA00023170"/>
    </source>
</evidence>
<feature type="transmembrane region" description="Helical" evidence="9">
    <location>
        <begin position="285"/>
        <end position="304"/>
    </location>
</feature>
<keyword evidence="5 9" id="KW-0472">Membrane</keyword>
<dbReference type="Gene3D" id="1.20.1070.10">
    <property type="entry name" value="Rhodopsin 7-helix transmembrane proteins"/>
    <property type="match status" value="1"/>
</dbReference>
<evidence type="ECO:0000256" key="4">
    <source>
        <dbReference type="ARBA" id="ARBA00023040"/>
    </source>
</evidence>
<dbReference type="GeneID" id="101851096"/>
<evidence type="ECO:0000313" key="11">
    <source>
        <dbReference type="Proteomes" id="UP000694888"/>
    </source>
</evidence>
<feature type="transmembrane region" description="Helical" evidence="9">
    <location>
        <begin position="201"/>
        <end position="227"/>
    </location>
</feature>
<dbReference type="PANTHER" id="PTHR24243">
    <property type="entry name" value="G-PROTEIN COUPLED RECEPTOR"/>
    <property type="match status" value="1"/>
</dbReference>
<keyword evidence="11" id="KW-1185">Reference proteome</keyword>
<keyword evidence="3 9" id="KW-1133">Transmembrane helix</keyword>
<dbReference type="InterPro" id="IPR000276">
    <property type="entry name" value="GPCR_Rhodpsn"/>
</dbReference>
<evidence type="ECO:0000256" key="8">
    <source>
        <dbReference type="SAM" id="MobiDB-lite"/>
    </source>
</evidence>